<protein>
    <recommendedName>
        <fullName evidence="4">L1 transposable element RRM domain-containing protein</fullName>
    </recommendedName>
</protein>
<evidence type="ECO:0000313" key="3">
    <source>
        <dbReference type="Proteomes" id="UP000265200"/>
    </source>
</evidence>
<reference evidence="2" key="3">
    <citation type="submission" date="2025-08" db="UniProtKB">
        <authorList>
            <consortium name="Ensembl"/>
        </authorList>
    </citation>
    <scope>IDENTIFICATION</scope>
    <source>
        <strain evidence="2">HSOK</strain>
    </source>
</reference>
<evidence type="ECO:0000256" key="1">
    <source>
        <dbReference type="SAM" id="Coils"/>
    </source>
</evidence>
<dbReference type="InterPro" id="IPR004244">
    <property type="entry name" value="Transposase_22"/>
</dbReference>
<dbReference type="Gene3D" id="1.20.5.340">
    <property type="match status" value="1"/>
</dbReference>
<dbReference type="Ensembl" id="ENSORLT00015032597.1">
    <property type="protein sequence ID" value="ENSORLP00015012322.1"/>
    <property type="gene ID" value="ENSORLG00015013180.1"/>
</dbReference>
<organism evidence="2 3">
    <name type="scientific">Oryzias latipes</name>
    <name type="common">Japanese rice fish</name>
    <name type="synonym">Japanese killifish</name>
    <dbReference type="NCBI Taxonomy" id="8090"/>
    <lineage>
        <taxon>Eukaryota</taxon>
        <taxon>Metazoa</taxon>
        <taxon>Chordata</taxon>
        <taxon>Craniata</taxon>
        <taxon>Vertebrata</taxon>
        <taxon>Euteleostomi</taxon>
        <taxon>Actinopterygii</taxon>
        <taxon>Neopterygii</taxon>
        <taxon>Teleostei</taxon>
        <taxon>Neoteleostei</taxon>
        <taxon>Acanthomorphata</taxon>
        <taxon>Ovalentaria</taxon>
        <taxon>Atherinomorphae</taxon>
        <taxon>Beloniformes</taxon>
        <taxon>Adrianichthyidae</taxon>
        <taxon>Oryziinae</taxon>
        <taxon>Oryzias</taxon>
    </lineage>
</organism>
<dbReference type="SUPFAM" id="SSF57997">
    <property type="entry name" value="Tropomyosin"/>
    <property type="match status" value="1"/>
</dbReference>
<dbReference type="FunFam" id="3.30.70.1820:FF:000004">
    <property type="entry name" value="Uncharacterized protein"/>
    <property type="match status" value="1"/>
</dbReference>
<dbReference type="PANTHER" id="PTHR11505">
    <property type="entry name" value="L1 TRANSPOSABLE ELEMENT-RELATED"/>
    <property type="match status" value="1"/>
</dbReference>
<reference evidence="2 3" key="2">
    <citation type="submission" date="2017-04" db="EMBL/GenBank/DDBJ databases">
        <title>CpG methylation of centromeres and impact of large insertions on vertebrate speciation.</title>
        <authorList>
            <person name="Ichikawa K."/>
            <person name="Yoshimura J."/>
            <person name="Morishita S."/>
        </authorList>
    </citation>
    <scope>NUCLEOTIDE SEQUENCE</scope>
    <source>
        <strain evidence="2 3">HSOK</strain>
    </source>
</reference>
<evidence type="ECO:0008006" key="4">
    <source>
        <dbReference type="Google" id="ProtNLM"/>
    </source>
</evidence>
<keyword evidence="1" id="KW-0175">Coiled coil</keyword>
<reference key="1">
    <citation type="journal article" date="2007" name="Nature">
        <title>The medaka draft genome and insights into vertebrate genome evolution.</title>
        <authorList>
            <person name="Kasahara M."/>
            <person name="Naruse K."/>
            <person name="Sasaki S."/>
            <person name="Nakatani Y."/>
            <person name="Qu W."/>
            <person name="Ahsan B."/>
            <person name="Yamada T."/>
            <person name="Nagayasu Y."/>
            <person name="Doi K."/>
            <person name="Kasai Y."/>
            <person name="Jindo T."/>
            <person name="Kobayashi D."/>
            <person name="Shimada A."/>
            <person name="Toyoda A."/>
            <person name="Kuroki Y."/>
            <person name="Fujiyama A."/>
            <person name="Sasaki T."/>
            <person name="Shimizu A."/>
            <person name="Asakawa S."/>
            <person name="Shimizu N."/>
            <person name="Hashimoto S."/>
            <person name="Yang J."/>
            <person name="Lee Y."/>
            <person name="Matsushima K."/>
            <person name="Sugano S."/>
            <person name="Sakaizumi M."/>
            <person name="Narita T."/>
            <person name="Ohishi K."/>
            <person name="Haga S."/>
            <person name="Ohta F."/>
            <person name="Nomoto H."/>
            <person name="Nogata K."/>
            <person name="Morishita T."/>
            <person name="Endo T."/>
            <person name="Shin-I T."/>
            <person name="Takeda H."/>
            <person name="Morishita S."/>
            <person name="Kohara Y."/>
        </authorList>
    </citation>
    <scope>NUCLEOTIDE SEQUENCE [LARGE SCALE GENOMIC DNA]</scope>
    <source>
        <strain>Hd-rR</strain>
    </source>
</reference>
<name>A0A3P9HX48_ORYLA</name>
<feature type="coiled-coil region" evidence="1">
    <location>
        <begin position="99"/>
        <end position="161"/>
    </location>
</feature>
<reference evidence="2" key="4">
    <citation type="submission" date="2025-09" db="UniProtKB">
        <authorList>
            <consortium name="Ensembl"/>
        </authorList>
    </citation>
    <scope>IDENTIFICATION</scope>
    <source>
        <strain evidence="2">HSOK</strain>
    </source>
</reference>
<dbReference type="Gene3D" id="3.30.70.1820">
    <property type="entry name" value="L1 transposable element, RRM domain"/>
    <property type="match status" value="1"/>
</dbReference>
<proteinExistence type="predicted"/>
<dbReference type="AlphaFoldDB" id="A0A3P9HX48"/>
<dbReference type="Proteomes" id="UP000265200">
    <property type="component" value="Chromosome 17"/>
</dbReference>
<sequence length="315" mass="36218">WNVHDDASSICGACRLSFSSFRWLFTVTSTKKCSFSSHSASSKFLRQKPRKTQTEAEEQGLNNMAESDIESLVMKISDGLYAKLSASMDTKLDQIVKSVSAVCENVKVLERRMENAEQRISDTEDSATQLLARLEGAETRLNEALARLEDQENRSRRNNIKIINLPELTEGDNPKEFFETWIPKVLNMKVKKDRIKVDRCHRSPGQLRPDATRPRAVYVRLHHYEDKQLIMQSARNRGEISLGGSRIHFFEDFSPALEKKRRDFTEVKKTLRSLGIPYRMLFPAVLRVNHKEKVHVFKSPAEAQQFTMAVQRDST</sequence>
<evidence type="ECO:0000313" key="2">
    <source>
        <dbReference type="Ensembl" id="ENSORLP00015012322.1"/>
    </source>
</evidence>
<accession>A0A3P9HX48</accession>